<evidence type="ECO:0000313" key="2">
    <source>
        <dbReference type="EMBL" id="QNZ92634.1"/>
    </source>
</evidence>
<dbReference type="AlphaFoldDB" id="A0A7L7SFS1"/>
<keyword evidence="1" id="KW-0472">Membrane</keyword>
<gene>
    <name evidence="2" type="primary">rpl22</name>
</gene>
<sequence>MYQWPIFDRREGSIGTIFYFYFRIPGLFFFTFF</sequence>
<keyword evidence="1" id="KW-1133">Transmembrane helix</keyword>
<reference evidence="2" key="1">
    <citation type="submission" date="2020-08" db="EMBL/GenBank/DDBJ databases">
        <title>Complete Chloroplast Genome of Canavalia gladiata.</title>
        <authorList>
            <person name="Zhao J."/>
        </authorList>
    </citation>
    <scope>NUCLEOTIDE SEQUENCE</scope>
</reference>
<proteinExistence type="predicted"/>
<organism evidence="2">
    <name type="scientific">Canavalia gladiata</name>
    <name type="common">Sword bean</name>
    <name type="synonym">Dolichos gladiatus</name>
    <dbReference type="NCBI Taxonomy" id="3824"/>
    <lineage>
        <taxon>Eukaryota</taxon>
        <taxon>Viridiplantae</taxon>
        <taxon>Streptophyta</taxon>
        <taxon>Embryophyta</taxon>
        <taxon>Tracheophyta</taxon>
        <taxon>Spermatophyta</taxon>
        <taxon>Magnoliopsida</taxon>
        <taxon>eudicotyledons</taxon>
        <taxon>Gunneridae</taxon>
        <taxon>Pentapetalae</taxon>
        <taxon>rosids</taxon>
        <taxon>fabids</taxon>
        <taxon>Fabales</taxon>
        <taxon>Fabaceae</taxon>
        <taxon>Papilionoideae</taxon>
        <taxon>50 kb inversion clade</taxon>
        <taxon>NPAAA clade</taxon>
        <taxon>indigoferoid/millettioid clade</taxon>
        <taxon>Phaseoleae</taxon>
        <taxon>Canavalia</taxon>
    </lineage>
</organism>
<protein>
    <submittedName>
        <fullName evidence="2">Ribosomal protein L22</fullName>
    </submittedName>
</protein>
<evidence type="ECO:0000256" key="1">
    <source>
        <dbReference type="SAM" id="Phobius"/>
    </source>
</evidence>
<accession>A0A7L7SFS1</accession>
<feature type="transmembrane region" description="Helical" evidence="1">
    <location>
        <begin position="12"/>
        <end position="32"/>
    </location>
</feature>
<keyword evidence="2" id="KW-0689">Ribosomal protein</keyword>
<dbReference type="GeneID" id="59448089"/>
<keyword evidence="1" id="KW-0812">Transmembrane</keyword>
<geneLocation type="chloroplast" evidence="2"/>
<dbReference type="RefSeq" id="YP_009940700.1">
    <property type="nucleotide sequence ID" value="NC_050951.1"/>
</dbReference>
<dbReference type="GO" id="GO:0005840">
    <property type="term" value="C:ribosome"/>
    <property type="evidence" value="ECO:0007669"/>
    <property type="project" value="UniProtKB-KW"/>
</dbReference>
<dbReference type="EMBL" id="MT922037">
    <property type="protein sequence ID" value="QNZ92634.1"/>
    <property type="molecule type" value="Genomic_DNA"/>
</dbReference>
<keyword evidence="2" id="KW-0150">Chloroplast</keyword>
<keyword evidence="2" id="KW-0687">Ribonucleoprotein</keyword>
<keyword evidence="2" id="KW-0934">Plastid</keyword>
<name>A0A7L7SFS1_CANGL</name>